<dbReference type="AlphaFoldDB" id="A0A7R7EQS5"/>
<dbReference type="InterPro" id="IPR006675">
    <property type="entry name" value="HDIG_dom"/>
</dbReference>
<dbReference type="PROSITE" id="PS51831">
    <property type="entry name" value="HD"/>
    <property type="match status" value="1"/>
</dbReference>
<reference evidence="3 4" key="1">
    <citation type="submission" date="2020-11" db="EMBL/GenBank/DDBJ databases">
        <title>Draft genome sequencing of a Lachnospiraceae strain isolated from anoxic soil subjected to BSD treatment.</title>
        <authorList>
            <person name="Uek A."/>
            <person name="Tonouchi A."/>
        </authorList>
    </citation>
    <scope>NUCLEOTIDE SEQUENCE [LARGE SCALE GENOMIC DNA]</scope>
    <source>
        <strain evidence="3 4">TB5</strain>
    </source>
</reference>
<keyword evidence="4" id="KW-1185">Reference proteome</keyword>
<protein>
    <submittedName>
        <fullName evidence="3">Phosphodiesterase</fullName>
    </submittedName>
</protein>
<dbReference type="InterPro" id="IPR003607">
    <property type="entry name" value="HD/PDEase_dom"/>
</dbReference>
<dbReference type="Pfam" id="PF13487">
    <property type="entry name" value="HD_5"/>
    <property type="match status" value="1"/>
</dbReference>
<dbReference type="RefSeq" id="WP_271713809.1">
    <property type="nucleotide sequence ID" value="NZ_AP024169.1"/>
</dbReference>
<dbReference type="PANTHER" id="PTHR43155">
    <property type="entry name" value="CYCLIC DI-GMP PHOSPHODIESTERASE PA4108-RELATED"/>
    <property type="match status" value="1"/>
</dbReference>
<feature type="domain" description="HD-GYP" evidence="2">
    <location>
        <begin position="104"/>
        <end position="300"/>
    </location>
</feature>
<gene>
    <name evidence="3" type="ORF">bsdtb5_40870</name>
</gene>
<proteinExistence type="predicted"/>
<dbReference type="Proteomes" id="UP000595897">
    <property type="component" value="Chromosome"/>
</dbReference>
<evidence type="ECO:0000259" key="1">
    <source>
        <dbReference type="PROSITE" id="PS51831"/>
    </source>
</evidence>
<dbReference type="Gene3D" id="1.10.3210.10">
    <property type="entry name" value="Hypothetical protein af1432"/>
    <property type="match status" value="1"/>
</dbReference>
<dbReference type="PROSITE" id="PS51832">
    <property type="entry name" value="HD_GYP"/>
    <property type="match status" value="1"/>
</dbReference>
<feature type="domain" description="HD" evidence="1">
    <location>
        <begin position="126"/>
        <end position="249"/>
    </location>
</feature>
<dbReference type="EMBL" id="AP024169">
    <property type="protein sequence ID" value="BCN32792.1"/>
    <property type="molecule type" value="Genomic_DNA"/>
</dbReference>
<dbReference type="InterPro" id="IPR006674">
    <property type="entry name" value="HD_domain"/>
</dbReference>
<dbReference type="KEGG" id="ahb:bsdtb5_40870"/>
<dbReference type="SMART" id="SM00471">
    <property type="entry name" value="HDc"/>
    <property type="match status" value="1"/>
</dbReference>
<evidence type="ECO:0000259" key="2">
    <source>
        <dbReference type="PROSITE" id="PS51832"/>
    </source>
</evidence>
<dbReference type="NCBIfam" id="TIGR00277">
    <property type="entry name" value="HDIG"/>
    <property type="match status" value="1"/>
</dbReference>
<sequence>MRLVSLAMITEEMVLAQPIYYADNLILKEGVTNLNRFTKRLKSLGIDLVYIYDEISDGIEIPDVISNETRATCKRVLQDTVDRFLVEDSMDGEGIVNVADCVIREILQNKDVQLNLNDISSADEYTLAHSVSTTVYALVIAKELNYNKSLMNKLAIGALLHDVGKVALDRNIVFKPDRLTDEEYKHVQLHAQKGYEILKKCNEITELSRIIALTHHERINGAGYPKGLQGSEIHQFSKIVAIADVYDALTSERCYRKKWPAHRAADYLVENTEGQFDVELVSIFLKQIALFPNGSMVQLSNGDIALVERQNKNMPLRPVVRVFQKGNGNKVKPYHVNLMEDLSITILQSELELQDGKNNLA</sequence>
<dbReference type="PANTHER" id="PTHR43155:SF2">
    <property type="entry name" value="CYCLIC DI-GMP PHOSPHODIESTERASE PA4108"/>
    <property type="match status" value="1"/>
</dbReference>
<evidence type="ECO:0000313" key="3">
    <source>
        <dbReference type="EMBL" id="BCN32792.1"/>
    </source>
</evidence>
<evidence type="ECO:0000313" key="4">
    <source>
        <dbReference type="Proteomes" id="UP000595897"/>
    </source>
</evidence>
<organism evidence="3 4">
    <name type="scientific">Anaeromicropila herbilytica</name>
    <dbReference type="NCBI Taxonomy" id="2785025"/>
    <lineage>
        <taxon>Bacteria</taxon>
        <taxon>Bacillati</taxon>
        <taxon>Bacillota</taxon>
        <taxon>Clostridia</taxon>
        <taxon>Lachnospirales</taxon>
        <taxon>Lachnospiraceae</taxon>
        <taxon>Anaeromicropila</taxon>
    </lineage>
</organism>
<dbReference type="InterPro" id="IPR037522">
    <property type="entry name" value="HD_GYP_dom"/>
</dbReference>
<dbReference type="SUPFAM" id="SSF109604">
    <property type="entry name" value="HD-domain/PDEase-like"/>
    <property type="match status" value="1"/>
</dbReference>
<name>A0A7R7EQS5_9FIRM</name>
<accession>A0A7R7EQS5</accession>
<dbReference type="CDD" id="cd00077">
    <property type="entry name" value="HDc"/>
    <property type="match status" value="1"/>
</dbReference>